<keyword evidence="1" id="KW-0433">Leucine-rich repeat</keyword>
<feature type="compositionally biased region" description="Low complexity" evidence="3">
    <location>
        <begin position="62"/>
        <end position="74"/>
    </location>
</feature>
<keyword evidence="7" id="KW-1185">Reference proteome</keyword>
<organism evidence="6 7">
    <name type="scientific">Hordeum vulgare subsp. vulgare</name>
    <name type="common">Domesticated barley</name>
    <dbReference type="NCBI Taxonomy" id="112509"/>
    <lineage>
        <taxon>Eukaryota</taxon>
        <taxon>Viridiplantae</taxon>
        <taxon>Streptophyta</taxon>
        <taxon>Embryophyta</taxon>
        <taxon>Tracheophyta</taxon>
        <taxon>Spermatophyta</taxon>
        <taxon>Magnoliopsida</taxon>
        <taxon>Liliopsida</taxon>
        <taxon>Poales</taxon>
        <taxon>Poaceae</taxon>
        <taxon>BOP clade</taxon>
        <taxon>Pooideae</taxon>
        <taxon>Triticodae</taxon>
        <taxon>Triticeae</taxon>
        <taxon>Hordeinae</taxon>
        <taxon>Hordeum</taxon>
    </lineage>
</organism>
<dbReference type="Proteomes" id="UP000011116">
    <property type="component" value="Chromosome 1H"/>
</dbReference>
<reference evidence="6" key="2">
    <citation type="submission" date="2020-10" db="EMBL/GenBank/DDBJ databases">
        <authorList>
            <person name="Scholz U."/>
            <person name="Mascher M."/>
            <person name="Fiebig A."/>
        </authorList>
    </citation>
    <scope>NUCLEOTIDE SEQUENCE [LARGE SCALE GENOMIC DNA]</scope>
    <source>
        <strain evidence="6">cv. Morex</strain>
    </source>
</reference>
<name>A0A8I6WV70_HORVV</name>
<evidence type="ECO:0000256" key="3">
    <source>
        <dbReference type="SAM" id="MobiDB-lite"/>
    </source>
</evidence>
<feature type="chain" id="PRO_5035295155" description="Leucine-rich repeat-containing N-terminal plant-type domain-containing protein" evidence="4">
    <location>
        <begin position="33"/>
        <end position="91"/>
    </location>
</feature>
<dbReference type="SMR" id="A0A8I6WV70"/>
<keyword evidence="2" id="KW-0677">Repeat</keyword>
<sequence length="91" mass="9517">MAPMAAESRLPLAAIVLVAITSTLLLAPPVVANQDADALSTLRRGLQDPNGALKSWDPKTPAPGSTSPVTTTSESPACEWICIPPFLYAIF</sequence>
<accession>A0A8I6WV70</accession>
<dbReference type="EnsemblPlants" id="HORVU.MOREX.r3.1HG0069690.1">
    <property type="protein sequence ID" value="HORVU.MOREX.r3.1HG0069690.1.CDS1"/>
    <property type="gene ID" value="HORVU.MOREX.r3.1HG0069690"/>
</dbReference>
<dbReference type="Pfam" id="PF08263">
    <property type="entry name" value="LRRNT_2"/>
    <property type="match status" value="1"/>
</dbReference>
<evidence type="ECO:0000313" key="6">
    <source>
        <dbReference type="EnsemblPlants" id="HORVU.MOREX.r3.1HG0069690.1.CDS1"/>
    </source>
</evidence>
<proteinExistence type="predicted"/>
<dbReference type="InterPro" id="IPR013210">
    <property type="entry name" value="LRR_N_plant-typ"/>
</dbReference>
<feature type="region of interest" description="Disordered" evidence="3">
    <location>
        <begin position="49"/>
        <end position="74"/>
    </location>
</feature>
<evidence type="ECO:0000256" key="4">
    <source>
        <dbReference type="SAM" id="SignalP"/>
    </source>
</evidence>
<evidence type="ECO:0000256" key="1">
    <source>
        <dbReference type="ARBA" id="ARBA00022614"/>
    </source>
</evidence>
<reference evidence="6" key="3">
    <citation type="submission" date="2022-01" db="UniProtKB">
        <authorList>
            <consortium name="EnsemblPlants"/>
        </authorList>
    </citation>
    <scope>IDENTIFICATION</scope>
    <source>
        <strain evidence="6">subsp. vulgare</strain>
    </source>
</reference>
<feature type="domain" description="Leucine-rich repeat-containing N-terminal plant-type" evidence="5">
    <location>
        <begin position="32"/>
        <end position="63"/>
    </location>
</feature>
<keyword evidence="4" id="KW-0732">Signal</keyword>
<feature type="signal peptide" evidence="4">
    <location>
        <begin position="1"/>
        <end position="32"/>
    </location>
</feature>
<dbReference type="Gramene" id="HORVU.MOREX.r3.1HG0069690.1">
    <property type="protein sequence ID" value="HORVU.MOREX.r3.1HG0069690.1.CDS1"/>
    <property type="gene ID" value="HORVU.MOREX.r3.1HG0069690"/>
</dbReference>
<evidence type="ECO:0000259" key="5">
    <source>
        <dbReference type="Pfam" id="PF08263"/>
    </source>
</evidence>
<protein>
    <recommendedName>
        <fullName evidence="5">Leucine-rich repeat-containing N-terminal plant-type domain-containing protein</fullName>
    </recommendedName>
</protein>
<reference evidence="7" key="1">
    <citation type="journal article" date="2012" name="Nature">
        <title>A physical, genetic and functional sequence assembly of the barley genome.</title>
        <authorList>
            <consortium name="The International Barley Genome Sequencing Consortium"/>
            <person name="Mayer K.F."/>
            <person name="Waugh R."/>
            <person name="Brown J.W."/>
            <person name="Schulman A."/>
            <person name="Langridge P."/>
            <person name="Platzer M."/>
            <person name="Fincher G.B."/>
            <person name="Muehlbauer G.J."/>
            <person name="Sato K."/>
            <person name="Close T.J."/>
            <person name="Wise R.P."/>
            <person name="Stein N."/>
        </authorList>
    </citation>
    <scope>NUCLEOTIDE SEQUENCE [LARGE SCALE GENOMIC DNA]</scope>
    <source>
        <strain evidence="7">cv. Morex</strain>
    </source>
</reference>
<dbReference type="AlphaFoldDB" id="A0A8I6WV70"/>
<evidence type="ECO:0000256" key="2">
    <source>
        <dbReference type="ARBA" id="ARBA00022737"/>
    </source>
</evidence>
<evidence type="ECO:0000313" key="7">
    <source>
        <dbReference type="Proteomes" id="UP000011116"/>
    </source>
</evidence>